<reference evidence="1 2" key="1">
    <citation type="submission" date="2014-04" db="EMBL/GenBank/DDBJ databases">
        <authorList>
            <consortium name="DOE Joint Genome Institute"/>
            <person name="Kuo A."/>
            <person name="Kohler A."/>
            <person name="Nagy L.G."/>
            <person name="Floudas D."/>
            <person name="Copeland A."/>
            <person name="Barry K.W."/>
            <person name="Cichocki N."/>
            <person name="Veneault-Fourrey C."/>
            <person name="LaButti K."/>
            <person name="Lindquist E.A."/>
            <person name="Lipzen A."/>
            <person name="Lundell T."/>
            <person name="Morin E."/>
            <person name="Murat C."/>
            <person name="Sun H."/>
            <person name="Tunlid A."/>
            <person name="Henrissat B."/>
            <person name="Grigoriev I.V."/>
            <person name="Hibbett D.S."/>
            <person name="Martin F."/>
            <person name="Nordberg H.P."/>
            <person name="Cantor M.N."/>
            <person name="Hua S.X."/>
        </authorList>
    </citation>
    <scope>NUCLEOTIDE SEQUENCE [LARGE SCALE GENOMIC DNA]</scope>
    <source>
        <strain evidence="1 2">LaAM-08-1</strain>
    </source>
</reference>
<proteinExistence type="predicted"/>
<keyword evidence="2" id="KW-1185">Reference proteome</keyword>
<organism evidence="1 2">
    <name type="scientific">Laccaria amethystina LaAM-08-1</name>
    <dbReference type="NCBI Taxonomy" id="1095629"/>
    <lineage>
        <taxon>Eukaryota</taxon>
        <taxon>Fungi</taxon>
        <taxon>Dikarya</taxon>
        <taxon>Basidiomycota</taxon>
        <taxon>Agaricomycotina</taxon>
        <taxon>Agaricomycetes</taxon>
        <taxon>Agaricomycetidae</taxon>
        <taxon>Agaricales</taxon>
        <taxon>Agaricineae</taxon>
        <taxon>Hydnangiaceae</taxon>
        <taxon>Laccaria</taxon>
    </lineage>
</organism>
<dbReference type="EMBL" id="KN838863">
    <property type="protein sequence ID" value="KIJ93126.1"/>
    <property type="molecule type" value="Genomic_DNA"/>
</dbReference>
<dbReference type="AlphaFoldDB" id="A0A0C9X651"/>
<accession>A0A0C9X651</accession>
<evidence type="ECO:0000313" key="1">
    <source>
        <dbReference type="EMBL" id="KIJ93126.1"/>
    </source>
</evidence>
<evidence type="ECO:0008006" key="3">
    <source>
        <dbReference type="Google" id="ProtNLM"/>
    </source>
</evidence>
<gene>
    <name evidence="1" type="ORF">K443DRAFT_13093</name>
</gene>
<dbReference type="STRING" id="1095629.A0A0C9X651"/>
<dbReference type="Proteomes" id="UP000054477">
    <property type="component" value="Unassembled WGS sequence"/>
</dbReference>
<name>A0A0C9X651_9AGAR</name>
<sequence>MSLKCSTCGTSLCDRFPLLSLDASVLSLDDLLTSNDEPRQQDIQTIKNCIQDHEFKASEIEKLLKDIKQAYQFVYFRRKAHRKLVDMYKGTLSAIRKFPAELLGEIFLLCVRSCSNAMSPLGPPWVFGKVCRRWRSVALSAPQLWSLIPPLSDSTGTGIGMSNNNDYLKLLSTSLRLSRTFPLHFELSLGSNSESVCPVLNVISPHINHCQSLKISTAAAYLPLLDQAFRSTSCGMRSLTIRLEGTSDAFADYQSLSTFQLSPNIRDLRFTGPALGRSHLTGSPLMHSWLRIPWSNLTSFVGDHLQVQYVTDLLHHAPSLVECSFTGLIAFGTSHFTTVDHGNLCSLHLNEASALSSGLLDHLTLPSLATLSIPLASGVTVGSITSFFARSSCSLSTLKFTGVAPNDMILLLVSLTKAPLTNLIFEFDWETSIDAMHLDFLIRRPLAGKLPFLPHLQHISMTCPSDLDSESQLSSRSFTSLNRLIESRLHLARTLGTKPLETATLRCADLKAARGIFNELEGWSDNSPQHGQCQSTLLENKGETSLHEVLLEIEQCDYLNISPMFIHIPLGLTHLFTCVRDLRYAITYAVSPNYPIHALKKGISINSVSVQVLF</sequence>
<evidence type="ECO:0000313" key="2">
    <source>
        <dbReference type="Proteomes" id="UP000054477"/>
    </source>
</evidence>
<dbReference type="OrthoDB" id="3139399at2759"/>
<reference evidence="2" key="2">
    <citation type="submission" date="2015-01" db="EMBL/GenBank/DDBJ databases">
        <title>Evolutionary Origins and Diversification of the Mycorrhizal Mutualists.</title>
        <authorList>
            <consortium name="DOE Joint Genome Institute"/>
            <consortium name="Mycorrhizal Genomics Consortium"/>
            <person name="Kohler A."/>
            <person name="Kuo A."/>
            <person name="Nagy L.G."/>
            <person name="Floudas D."/>
            <person name="Copeland A."/>
            <person name="Barry K.W."/>
            <person name="Cichocki N."/>
            <person name="Veneault-Fourrey C."/>
            <person name="LaButti K."/>
            <person name="Lindquist E.A."/>
            <person name="Lipzen A."/>
            <person name="Lundell T."/>
            <person name="Morin E."/>
            <person name="Murat C."/>
            <person name="Riley R."/>
            <person name="Ohm R."/>
            <person name="Sun H."/>
            <person name="Tunlid A."/>
            <person name="Henrissat B."/>
            <person name="Grigoriev I.V."/>
            <person name="Hibbett D.S."/>
            <person name="Martin F."/>
        </authorList>
    </citation>
    <scope>NUCLEOTIDE SEQUENCE [LARGE SCALE GENOMIC DNA]</scope>
    <source>
        <strain evidence="2">LaAM-08-1</strain>
    </source>
</reference>
<dbReference type="HOGENOM" id="CLU_444856_0_0_1"/>
<protein>
    <recommendedName>
        <fullName evidence="3">F-box domain-containing protein</fullName>
    </recommendedName>
</protein>